<dbReference type="Gene3D" id="3.90.190.10">
    <property type="entry name" value="Protein tyrosine phosphatase superfamily"/>
    <property type="match status" value="1"/>
</dbReference>
<evidence type="ECO:0000313" key="5">
    <source>
        <dbReference type="EMBL" id="CAJ0604282.1"/>
    </source>
</evidence>
<feature type="domain" description="Tyrosine-protein phosphatase" evidence="3">
    <location>
        <begin position="55"/>
        <end position="218"/>
    </location>
</feature>
<dbReference type="SMART" id="SM00195">
    <property type="entry name" value="DSPc"/>
    <property type="match status" value="1"/>
</dbReference>
<comment type="caution">
    <text evidence="5">The sequence shown here is derived from an EMBL/GenBank/DDBJ whole genome shotgun (WGS) entry which is preliminary data.</text>
</comment>
<dbReference type="FunFam" id="3.90.190.10:FF:000157">
    <property type="entry name" value="Protein-tyrosine phosphatase"/>
    <property type="match status" value="1"/>
</dbReference>
<dbReference type="InterPro" id="IPR020422">
    <property type="entry name" value="TYR_PHOSPHATASE_DUAL_dom"/>
</dbReference>
<gene>
    <name evidence="5" type="ORF">CYNAS_LOCUS16265</name>
</gene>
<evidence type="ECO:0000256" key="2">
    <source>
        <dbReference type="ARBA" id="ARBA00022912"/>
    </source>
</evidence>
<dbReference type="GO" id="GO:0004721">
    <property type="term" value="F:phosphoprotein phosphatase activity"/>
    <property type="evidence" value="ECO:0007669"/>
    <property type="project" value="UniProtKB-KW"/>
</dbReference>
<dbReference type="PROSITE" id="PS50054">
    <property type="entry name" value="TYR_PHOSPHATASE_DUAL"/>
    <property type="match status" value="1"/>
</dbReference>
<dbReference type="InterPro" id="IPR029021">
    <property type="entry name" value="Prot-tyrosine_phosphatase-like"/>
</dbReference>
<dbReference type="InterPro" id="IPR000387">
    <property type="entry name" value="Tyr_Pase_dom"/>
</dbReference>
<evidence type="ECO:0000259" key="4">
    <source>
        <dbReference type="PROSITE" id="PS50056"/>
    </source>
</evidence>
<name>A0AA36MCA3_CYLNA</name>
<dbReference type="Pfam" id="PF00782">
    <property type="entry name" value="DSPc"/>
    <property type="match status" value="1"/>
</dbReference>
<evidence type="ECO:0000313" key="6">
    <source>
        <dbReference type="Proteomes" id="UP001176961"/>
    </source>
</evidence>
<keyword evidence="2" id="KW-0904">Protein phosphatase</keyword>
<organism evidence="5 6">
    <name type="scientific">Cylicocyclus nassatus</name>
    <name type="common">Nematode worm</name>
    <dbReference type="NCBI Taxonomy" id="53992"/>
    <lineage>
        <taxon>Eukaryota</taxon>
        <taxon>Metazoa</taxon>
        <taxon>Ecdysozoa</taxon>
        <taxon>Nematoda</taxon>
        <taxon>Chromadorea</taxon>
        <taxon>Rhabditida</taxon>
        <taxon>Rhabditina</taxon>
        <taxon>Rhabditomorpha</taxon>
        <taxon>Strongyloidea</taxon>
        <taxon>Strongylidae</taxon>
        <taxon>Cylicocyclus</taxon>
    </lineage>
</organism>
<dbReference type="EMBL" id="CATQJL010000305">
    <property type="protein sequence ID" value="CAJ0604282.1"/>
    <property type="molecule type" value="Genomic_DNA"/>
</dbReference>
<evidence type="ECO:0000256" key="1">
    <source>
        <dbReference type="ARBA" id="ARBA00022801"/>
    </source>
</evidence>
<keyword evidence="1" id="KW-0378">Hydrolase</keyword>
<dbReference type="PANTHER" id="PTHR23339">
    <property type="entry name" value="TYROSINE SPECIFIC PROTEIN PHOSPHATASE AND DUAL SPECIFICITY PROTEIN PHOSPHATASE"/>
    <property type="match status" value="1"/>
</dbReference>
<dbReference type="InterPro" id="IPR003595">
    <property type="entry name" value="Tyr_Pase_cat"/>
</dbReference>
<dbReference type="SMART" id="SM00404">
    <property type="entry name" value="PTPc_motif"/>
    <property type="match status" value="1"/>
</dbReference>
<dbReference type="InterPro" id="IPR000340">
    <property type="entry name" value="Dual-sp_phosphatase_cat-dom"/>
</dbReference>
<dbReference type="PROSITE" id="PS00383">
    <property type="entry name" value="TYR_PHOSPHATASE_1"/>
    <property type="match status" value="1"/>
</dbReference>
<dbReference type="AlphaFoldDB" id="A0AA36MCA3"/>
<dbReference type="Proteomes" id="UP001176961">
    <property type="component" value="Unassembled WGS sequence"/>
</dbReference>
<protein>
    <submittedName>
        <fullName evidence="5">Uncharacterized protein</fullName>
    </submittedName>
</protein>
<dbReference type="InterPro" id="IPR016130">
    <property type="entry name" value="Tyr_Pase_AS"/>
</dbReference>
<reference evidence="5" key="1">
    <citation type="submission" date="2023-07" db="EMBL/GenBank/DDBJ databases">
        <authorList>
            <consortium name="CYATHOMIX"/>
        </authorList>
    </citation>
    <scope>NUCLEOTIDE SEQUENCE</scope>
    <source>
        <strain evidence="5">N/A</strain>
    </source>
</reference>
<dbReference type="PROSITE" id="PS50056">
    <property type="entry name" value="TYR_PHOSPHATASE_2"/>
    <property type="match status" value="1"/>
</dbReference>
<keyword evidence="6" id="KW-1185">Reference proteome</keyword>
<accession>A0AA36MCA3</accession>
<sequence length="436" mass="49611">MTVPSSDRAVATYSSLRTAVLNLTPGNLKCRLYCDGPACKFCKLYNGSSVIPGLYSSWITDDILAMARPQLFHFENDNIIQYFKKSNIVAVFNLQEPQEHAFCGAGNVISGFSYYPERFMENNIFHYNFPLPDFEACLVERMADIVTVMVHELKKGRIAVHCHAGHGRTGMVIAACLMRTRGLTPRKAVELVRSKRPSSVQSGDQVQALHALHIFFSNGAPILPAQPYRSTSLYVEYTSRILPKMDVRKYGNVPKPIYVTVVALLRIFFSSVVLRLQTTSNPFSCFRFECGEPTSFRITEEMLNLMSVGVTARGQSWYSQRVRQGMNILNLERFVETEHSVVELVSFMDYFIRSAFFQLTSPERLAAFLRNGNDSNVEDWSWSFYVLLSAISLLPQQAHERMSKLVAQWFARCDGDSWKAIYSWIEENNNNHEISS</sequence>
<dbReference type="SUPFAM" id="SSF52799">
    <property type="entry name" value="(Phosphotyrosine protein) phosphatases II"/>
    <property type="match status" value="1"/>
</dbReference>
<proteinExistence type="predicted"/>
<evidence type="ECO:0000259" key="3">
    <source>
        <dbReference type="PROSITE" id="PS50054"/>
    </source>
</evidence>
<dbReference type="InterPro" id="IPR050561">
    <property type="entry name" value="PTP"/>
</dbReference>
<feature type="domain" description="Tyrosine specific protein phosphatases" evidence="4">
    <location>
        <begin position="140"/>
        <end position="207"/>
    </location>
</feature>